<dbReference type="GeneID" id="54297470"/>
<feature type="region of interest" description="Disordered" evidence="1">
    <location>
        <begin position="1"/>
        <end position="21"/>
    </location>
</feature>
<feature type="compositionally biased region" description="Acidic residues" evidence="1">
    <location>
        <begin position="198"/>
        <end position="208"/>
    </location>
</feature>
<keyword evidence="3" id="KW-1185">Reference proteome</keyword>
<accession>A0A6A6BPQ5</accession>
<dbReference type="RefSeq" id="XP_033400936.1">
    <property type="nucleotide sequence ID" value="XM_033539974.1"/>
</dbReference>
<name>A0A6A6BPQ5_9PEZI</name>
<organism evidence="2 3">
    <name type="scientific">Aplosporella prunicola CBS 121167</name>
    <dbReference type="NCBI Taxonomy" id="1176127"/>
    <lineage>
        <taxon>Eukaryota</taxon>
        <taxon>Fungi</taxon>
        <taxon>Dikarya</taxon>
        <taxon>Ascomycota</taxon>
        <taxon>Pezizomycotina</taxon>
        <taxon>Dothideomycetes</taxon>
        <taxon>Dothideomycetes incertae sedis</taxon>
        <taxon>Botryosphaeriales</taxon>
        <taxon>Aplosporellaceae</taxon>
        <taxon>Aplosporella</taxon>
    </lineage>
</organism>
<evidence type="ECO:0000313" key="3">
    <source>
        <dbReference type="Proteomes" id="UP000799438"/>
    </source>
</evidence>
<dbReference type="OrthoDB" id="3946340at2759"/>
<feature type="compositionally biased region" description="Low complexity" evidence="1">
    <location>
        <begin position="209"/>
        <end position="227"/>
    </location>
</feature>
<gene>
    <name evidence="2" type="ORF">K452DRAFT_284619</name>
</gene>
<dbReference type="AlphaFoldDB" id="A0A6A6BPQ5"/>
<evidence type="ECO:0000313" key="2">
    <source>
        <dbReference type="EMBL" id="KAF2145224.1"/>
    </source>
</evidence>
<proteinExistence type="predicted"/>
<dbReference type="Proteomes" id="UP000799438">
    <property type="component" value="Unassembled WGS sequence"/>
</dbReference>
<evidence type="ECO:0000256" key="1">
    <source>
        <dbReference type="SAM" id="MobiDB-lite"/>
    </source>
</evidence>
<protein>
    <submittedName>
        <fullName evidence="2">Uncharacterized protein</fullName>
    </submittedName>
</protein>
<dbReference type="EMBL" id="ML995478">
    <property type="protein sequence ID" value="KAF2145224.1"/>
    <property type="molecule type" value="Genomic_DNA"/>
</dbReference>
<feature type="region of interest" description="Disordered" evidence="1">
    <location>
        <begin position="178"/>
        <end position="228"/>
    </location>
</feature>
<reference evidence="2" key="1">
    <citation type="journal article" date="2020" name="Stud. Mycol.">
        <title>101 Dothideomycetes genomes: a test case for predicting lifestyles and emergence of pathogens.</title>
        <authorList>
            <person name="Haridas S."/>
            <person name="Albert R."/>
            <person name="Binder M."/>
            <person name="Bloem J."/>
            <person name="Labutti K."/>
            <person name="Salamov A."/>
            <person name="Andreopoulos B."/>
            <person name="Baker S."/>
            <person name="Barry K."/>
            <person name="Bills G."/>
            <person name="Bluhm B."/>
            <person name="Cannon C."/>
            <person name="Castanera R."/>
            <person name="Culley D."/>
            <person name="Daum C."/>
            <person name="Ezra D."/>
            <person name="Gonzalez J."/>
            <person name="Henrissat B."/>
            <person name="Kuo A."/>
            <person name="Liang C."/>
            <person name="Lipzen A."/>
            <person name="Lutzoni F."/>
            <person name="Magnuson J."/>
            <person name="Mondo S."/>
            <person name="Nolan M."/>
            <person name="Ohm R."/>
            <person name="Pangilinan J."/>
            <person name="Park H.-J."/>
            <person name="Ramirez L."/>
            <person name="Alfaro M."/>
            <person name="Sun H."/>
            <person name="Tritt A."/>
            <person name="Yoshinaga Y."/>
            <person name="Zwiers L.-H."/>
            <person name="Turgeon B."/>
            <person name="Goodwin S."/>
            <person name="Spatafora J."/>
            <person name="Crous P."/>
            <person name="Grigoriev I."/>
        </authorList>
    </citation>
    <scope>NUCLEOTIDE SEQUENCE</scope>
    <source>
        <strain evidence="2">CBS 121167</strain>
    </source>
</reference>
<sequence length="333" mass="35070">MLELYTPSPEPRKKKCASPLAHSYGQGHLYPDVVITSATALPLPPPPPPQQQSAHARFYTYPTHTNAPPPPPPPPPTIERLVRLPALYPARKAALLHHAAAPHDLASNLWLLKHGEDGAWYPRPGRGELGRMARPERAGLGADVVLRAWEGGVAEGDVGDGGGGVCKVWVGDVLRGEEGVEEEEGKMLPTWSCGGNGADDDEDDDDGAASDASSSPSAAAHSSSSSRTADDPYITYLSVVSTTTYNSNRGTPLFRLERTGSRNAALAAAYHNAAVRGWSTVFTCVVRGGVELELAEVRGGVEAFRRVRGVGELLGGGGRGGGEGGGGRVRVFY</sequence>